<dbReference type="AlphaFoldDB" id="A0A9P7DXR2"/>
<comment type="caution">
    <text evidence="1">The sequence shown here is derived from an EMBL/GenBank/DDBJ whole genome shotgun (WGS) entry which is preliminary data.</text>
</comment>
<dbReference type="Proteomes" id="UP000807769">
    <property type="component" value="Unassembled WGS sequence"/>
</dbReference>
<sequence>MGDNPILKWKCSSTLNVAAVLHLHSLTATKVQSNFMDSINVNDDKVIGHQGMWVVTAGTGRMAQLYAQTKCLEFDALKKRAVPLLCNTYLNHMQWVAFMAVNNAIMAEHLHPKAVPTVVLESITATVAVHSLGFMTTALQGDGLIKEGLTFWEPDKERIIL</sequence>
<proteinExistence type="predicted"/>
<dbReference type="EMBL" id="JABBWG010000050">
    <property type="protein sequence ID" value="KAG1805819.1"/>
    <property type="molecule type" value="Genomic_DNA"/>
</dbReference>
<dbReference type="GeneID" id="64627521"/>
<dbReference type="RefSeq" id="XP_041187460.1">
    <property type="nucleotide sequence ID" value="XM_041333504.1"/>
</dbReference>
<protein>
    <submittedName>
        <fullName evidence="1">Uncharacterized protein</fullName>
    </submittedName>
</protein>
<evidence type="ECO:0000313" key="1">
    <source>
        <dbReference type="EMBL" id="KAG1805819.1"/>
    </source>
</evidence>
<name>A0A9P7DXR2_9AGAM</name>
<keyword evidence="2" id="KW-1185">Reference proteome</keyword>
<accession>A0A9P7DXR2</accession>
<gene>
    <name evidence="1" type="ORF">BJ212DRAFT_1303886</name>
</gene>
<organism evidence="1 2">
    <name type="scientific">Suillus subaureus</name>
    <dbReference type="NCBI Taxonomy" id="48587"/>
    <lineage>
        <taxon>Eukaryota</taxon>
        <taxon>Fungi</taxon>
        <taxon>Dikarya</taxon>
        <taxon>Basidiomycota</taxon>
        <taxon>Agaricomycotina</taxon>
        <taxon>Agaricomycetes</taxon>
        <taxon>Agaricomycetidae</taxon>
        <taxon>Boletales</taxon>
        <taxon>Suillineae</taxon>
        <taxon>Suillaceae</taxon>
        <taxon>Suillus</taxon>
    </lineage>
</organism>
<reference evidence="1" key="1">
    <citation type="journal article" date="2020" name="New Phytol.">
        <title>Comparative genomics reveals dynamic genome evolution in host specialist ectomycorrhizal fungi.</title>
        <authorList>
            <person name="Lofgren L.A."/>
            <person name="Nguyen N.H."/>
            <person name="Vilgalys R."/>
            <person name="Ruytinx J."/>
            <person name="Liao H.L."/>
            <person name="Branco S."/>
            <person name="Kuo A."/>
            <person name="LaButti K."/>
            <person name="Lipzen A."/>
            <person name="Andreopoulos W."/>
            <person name="Pangilinan J."/>
            <person name="Riley R."/>
            <person name="Hundley H."/>
            <person name="Na H."/>
            <person name="Barry K."/>
            <person name="Grigoriev I.V."/>
            <person name="Stajich J.E."/>
            <person name="Kennedy P.G."/>
        </authorList>
    </citation>
    <scope>NUCLEOTIDE SEQUENCE</scope>
    <source>
        <strain evidence="1">MN1</strain>
    </source>
</reference>
<evidence type="ECO:0000313" key="2">
    <source>
        <dbReference type="Proteomes" id="UP000807769"/>
    </source>
</evidence>